<reference evidence="2" key="1">
    <citation type="submission" date="2021-12" db="EMBL/GenBank/DDBJ databases">
        <title>Prjna785345.</title>
        <authorList>
            <person name="Rujirawat T."/>
            <person name="Krajaejun T."/>
        </authorList>
    </citation>
    <scope>NUCLEOTIDE SEQUENCE</scope>
    <source>
        <strain evidence="2">Pi057C3</strain>
    </source>
</reference>
<evidence type="ECO:0000256" key="1">
    <source>
        <dbReference type="SAM" id="Phobius"/>
    </source>
</evidence>
<protein>
    <submittedName>
        <fullName evidence="2">Uncharacterized protein</fullName>
    </submittedName>
</protein>
<dbReference type="Proteomes" id="UP001209570">
    <property type="component" value="Unassembled WGS sequence"/>
</dbReference>
<dbReference type="AlphaFoldDB" id="A0AAD5LYP1"/>
<keyword evidence="3" id="KW-1185">Reference proteome</keyword>
<name>A0AAD5LYP1_PYTIN</name>
<feature type="transmembrane region" description="Helical" evidence="1">
    <location>
        <begin position="40"/>
        <end position="66"/>
    </location>
</feature>
<keyword evidence="1" id="KW-0812">Transmembrane</keyword>
<feature type="transmembrane region" description="Helical" evidence="1">
    <location>
        <begin position="96"/>
        <end position="119"/>
    </location>
</feature>
<gene>
    <name evidence="2" type="ORF">P43SY_011756</name>
</gene>
<keyword evidence="1" id="KW-0472">Membrane</keyword>
<dbReference type="EMBL" id="JAKCXM010003542">
    <property type="protein sequence ID" value="KAJ0389568.1"/>
    <property type="molecule type" value="Genomic_DNA"/>
</dbReference>
<organism evidence="2 3">
    <name type="scientific">Pythium insidiosum</name>
    <name type="common">Pythiosis disease agent</name>
    <dbReference type="NCBI Taxonomy" id="114742"/>
    <lineage>
        <taxon>Eukaryota</taxon>
        <taxon>Sar</taxon>
        <taxon>Stramenopiles</taxon>
        <taxon>Oomycota</taxon>
        <taxon>Peronosporomycetes</taxon>
        <taxon>Pythiales</taxon>
        <taxon>Pythiaceae</taxon>
        <taxon>Pythium</taxon>
    </lineage>
</organism>
<evidence type="ECO:0000313" key="3">
    <source>
        <dbReference type="Proteomes" id="UP001209570"/>
    </source>
</evidence>
<accession>A0AAD5LYP1</accession>
<keyword evidence="1" id="KW-1133">Transmembrane helix</keyword>
<proteinExistence type="predicted"/>
<comment type="caution">
    <text evidence="2">The sequence shown here is derived from an EMBL/GenBank/DDBJ whole genome shotgun (WGS) entry which is preliminary data.</text>
</comment>
<feature type="transmembrane region" description="Helical" evidence="1">
    <location>
        <begin position="12"/>
        <end position="28"/>
    </location>
</feature>
<evidence type="ECO:0000313" key="2">
    <source>
        <dbReference type="EMBL" id="KAJ0389568.1"/>
    </source>
</evidence>
<sequence length="144" mass="16406">MSVLLPRAELNRIFVTLLVASCWATPLVHRVIQKRALQRLLCIFIDAVIDMTAAIVVPALIALSYLGDYDLNFKDFTITLWYTDKWFVNFVNESSIVLFGSWLDVISRCIFLLGLLSSLNRALTLIKYRRVVVALSTQTTRVHS</sequence>